<organism evidence="1 2">
    <name type="scientific">Noviluteimonas lactosilytica</name>
    <dbReference type="NCBI Taxonomy" id="2888523"/>
    <lineage>
        <taxon>Bacteria</taxon>
        <taxon>Pseudomonadati</taxon>
        <taxon>Pseudomonadota</taxon>
        <taxon>Gammaproteobacteria</taxon>
        <taxon>Lysobacterales</taxon>
        <taxon>Lysobacteraceae</taxon>
        <taxon>Noviluteimonas</taxon>
    </lineage>
</organism>
<dbReference type="EMBL" id="JAJGAK010000001">
    <property type="protein sequence ID" value="MCC8361579.1"/>
    <property type="molecule type" value="Genomic_DNA"/>
</dbReference>
<name>A0ABS8JDB1_9GAMM</name>
<evidence type="ECO:0000313" key="2">
    <source>
        <dbReference type="Proteomes" id="UP001165293"/>
    </source>
</evidence>
<accession>A0ABS8JDB1</accession>
<reference evidence="1" key="1">
    <citation type="submission" date="2021-10" db="EMBL/GenBank/DDBJ databases">
        <authorList>
            <person name="Lyu M."/>
            <person name="Wang X."/>
            <person name="Meng X."/>
            <person name="Xu K."/>
        </authorList>
    </citation>
    <scope>NUCLEOTIDE SEQUENCE</scope>
    <source>
        <strain evidence="1">A6</strain>
    </source>
</reference>
<evidence type="ECO:0000313" key="1">
    <source>
        <dbReference type="EMBL" id="MCC8361579.1"/>
    </source>
</evidence>
<dbReference type="RefSeq" id="WP_230525233.1">
    <property type="nucleotide sequence ID" value="NZ_JAJGAK010000001.1"/>
</dbReference>
<protein>
    <submittedName>
        <fullName evidence="1">Uncharacterized protein</fullName>
    </submittedName>
</protein>
<keyword evidence="2" id="KW-1185">Reference proteome</keyword>
<sequence length="80" mass="9089">MSETLNVYWHEDGHYLFVPGPPVDKMIGAKIAWLGTMQRECIGPVLRKGIEEQLQFRTCATITAAQFYAPSHAHHRAKTH</sequence>
<dbReference type="Proteomes" id="UP001165293">
    <property type="component" value="Unassembled WGS sequence"/>
</dbReference>
<gene>
    <name evidence="1" type="ORF">LK996_00580</name>
</gene>
<proteinExistence type="predicted"/>
<comment type="caution">
    <text evidence="1">The sequence shown here is derived from an EMBL/GenBank/DDBJ whole genome shotgun (WGS) entry which is preliminary data.</text>
</comment>